<name>A0A7X0ZFG9_9LIST</name>
<evidence type="ECO:0000313" key="3">
    <source>
        <dbReference type="Proteomes" id="UP000559864"/>
    </source>
</evidence>
<evidence type="ECO:0000256" key="1">
    <source>
        <dbReference type="SAM" id="MobiDB-lite"/>
    </source>
</evidence>
<dbReference type="EMBL" id="JAARZC010000005">
    <property type="protein sequence ID" value="MBC2250889.1"/>
    <property type="molecule type" value="Genomic_DNA"/>
</dbReference>
<accession>A0A7X0ZFG9</accession>
<dbReference type="Pfam" id="PF04860">
    <property type="entry name" value="Phage_portal"/>
    <property type="match status" value="1"/>
</dbReference>
<dbReference type="RefSeq" id="WP_185605174.1">
    <property type="nucleotide sequence ID" value="NZ_JAARZC010000005.1"/>
</dbReference>
<dbReference type="Proteomes" id="UP000559864">
    <property type="component" value="Unassembled WGS sequence"/>
</dbReference>
<protein>
    <submittedName>
        <fullName evidence="2">Phage portal protein</fullName>
    </submittedName>
</protein>
<dbReference type="InterPro" id="IPR006944">
    <property type="entry name" value="Phage/GTA_portal"/>
</dbReference>
<organism evidence="2 3">
    <name type="scientific">Listeria cossartiae subsp. cayugensis</name>
    <dbReference type="NCBI Taxonomy" id="2713505"/>
    <lineage>
        <taxon>Bacteria</taxon>
        <taxon>Bacillati</taxon>
        <taxon>Bacillota</taxon>
        <taxon>Bacilli</taxon>
        <taxon>Bacillales</taxon>
        <taxon>Listeriaceae</taxon>
        <taxon>Listeria</taxon>
        <taxon>Listeria cossartiae</taxon>
    </lineage>
</organism>
<dbReference type="AlphaFoldDB" id="A0A7X0ZFG9"/>
<gene>
    <name evidence="2" type="ORF">HCB49_12900</name>
</gene>
<sequence length="400" mass="45337">MGLRERFSNYVFKRSQTTGLYDDIIDGVVRYNSFYSNQDDILKSSDVYELMQDISNQISLAEIVVEENGKEVHDHPVLKIINQPNSYLTGFEFKKLLINEYLLNGEVFPILVDNQLHLLNNVQVELNDQLIPVYKSGGTKIYNWMIRHIKNVGLNHLKGVGIKELARDTLDGVLSAEKSLTNKYQKGGLMAFLLRLDAHINPTNGAQKKIIKAIRSQLEGIDNPNQVKIIPLGKGYNIETLDSPVDDEKTLKYLSVYKKDLGKFLGINVETYQTLMKTDIEKAMMNMHNKTVRPILKNLEDHLSLLFFGKNSNKRIKFKINILDFVTYSTKTNIAYNLVRTMITTPDDAREMLGFEKLNSDESSKLYISKDLVAGSDLGNATNDSLKGGENESENGTEDV</sequence>
<feature type="compositionally biased region" description="Acidic residues" evidence="1">
    <location>
        <begin position="391"/>
        <end position="400"/>
    </location>
</feature>
<evidence type="ECO:0000313" key="2">
    <source>
        <dbReference type="EMBL" id="MBC2250889.1"/>
    </source>
</evidence>
<feature type="region of interest" description="Disordered" evidence="1">
    <location>
        <begin position="375"/>
        <end position="400"/>
    </location>
</feature>
<reference evidence="2 3" key="1">
    <citation type="submission" date="2020-03" db="EMBL/GenBank/DDBJ databases">
        <title>Soil Listeria distribution.</title>
        <authorList>
            <person name="Liao J."/>
            <person name="Wiedmann M."/>
        </authorList>
    </citation>
    <scope>NUCLEOTIDE SEQUENCE [LARGE SCALE GENOMIC DNA]</scope>
    <source>
        <strain evidence="2 3">FSL L7-0123</strain>
    </source>
</reference>
<comment type="caution">
    <text evidence="2">The sequence shown here is derived from an EMBL/GenBank/DDBJ whole genome shotgun (WGS) entry which is preliminary data.</text>
</comment>
<proteinExistence type="predicted"/>